<keyword evidence="1" id="KW-0479">Metal-binding</keyword>
<keyword evidence="1" id="KW-0862">Zinc</keyword>
<keyword evidence="4" id="KW-1185">Reference proteome</keyword>
<feature type="domain" description="C2H2-type" evidence="2">
    <location>
        <begin position="59"/>
        <end position="87"/>
    </location>
</feature>
<evidence type="ECO:0000256" key="1">
    <source>
        <dbReference type="PROSITE-ProRule" id="PRU00042"/>
    </source>
</evidence>
<evidence type="ECO:0000313" key="4">
    <source>
        <dbReference type="Proteomes" id="UP000596742"/>
    </source>
</evidence>
<name>A0A8B6EW57_MYTGA</name>
<proteinExistence type="predicted"/>
<dbReference type="OrthoDB" id="10289711at2759"/>
<dbReference type="Proteomes" id="UP000596742">
    <property type="component" value="Unassembled WGS sequence"/>
</dbReference>
<dbReference type="GO" id="GO:0008270">
    <property type="term" value="F:zinc ion binding"/>
    <property type="evidence" value="ECO:0007669"/>
    <property type="project" value="UniProtKB-KW"/>
</dbReference>
<feature type="domain" description="C2H2-type" evidence="2">
    <location>
        <begin position="87"/>
        <end position="116"/>
    </location>
</feature>
<dbReference type="EMBL" id="UYJE01005729">
    <property type="protein sequence ID" value="VDI39729.1"/>
    <property type="molecule type" value="Genomic_DNA"/>
</dbReference>
<reference evidence="3" key="1">
    <citation type="submission" date="2018-11" db="EMBL/GenBank/DDBJ databases">
        <authorList>
            <person name="Alioto T."/>
            <person name="Alioto T."/>
        </authorList>
    </citation>
    <scope>NUCLEOTIDE SEQUENCE</scope>
</reference>
<sequence length="763" mass="86097">MANGDKVCFRLVTEPSEQKIVRLKAEALKKLYATKICAYCKQTVPSRQFKHHVKIHHPYRCAKCGLLFSNKEERLGHRREKHSSHQYHCIICNKIFDEKWHYGHHIKSLVHRNNREIYRRAINIMKSCIGLDLGPASKDLMILEDSHTDSTQKSLVPMEQSVNLFCSTEDVTLSYHEPEVQHLLNELSDVKSVMLNLVKSNSDFSFGQFTSSGQSSFFDCQIGRQVTQNFISDTVYSSEDAQFNDLTPCSKNASLISQNSLAIANNSSSSSSTLSFDDPSFRACLTSSSQQDSTGMPFDNPNFRACLTNVSQQNYTGMPFDNPSFRACLNNRSQQDSFGMPFENPNFRACLAKSSQQDRTGMPFENPSFRACPTITSQQDYTGMPFDDPNFRVCLTNTSQRDNTGMSIDDPSFRTGLSTNQANSTGLYFDDTNVKEHALPLTNQTVLECHLMIHIYKACLTNNQPNSPGMSFDNPHFRTCLTNDTCFRACNTSEGKLQNDALSVVDPNLRSCQTKIRQPDIDKTSVISKTNGSPTNNDMLTDAFRLLEEEGYFENDQITSITSDIDLSEMVNNKEFTNLTRTPLVIEQKSYLPGVPIEQYPYLTGNQEQCPNLPGISEEQNPGMPGIPLEQYHNLSSIPVEKSQIDIINGNTESAENYSLLELSSHIPINAQPNIPMANFSDQQQHFNFDSNNNAVGQNVRHQIGHNSDKVQCQIEQNGNVQCQNIEQFKAQGQNVYEDERRNVQDEYLAISQEIAQEEGMEF</sequence>
<dbReference type="SMART" id="SM00355">
    <property type="entry name" value="ZnF_C2H2"/>
    <property type="match status" value="3"/>
</dbReference>
<dbReference type="PROSITE" id="PS00028">
    <property type="entry name" value="ZINC_FINGER_C2H2_1"/>
    <property type="match status" value="2"/>
</dbReference>
<protein>
    <recommendedName>
        <fullName evidence="2">C2H2-type domain-containing protein</fullName>
    </recommendedName>
</protein>
<accession>A0A8B6EW57</accession>
<dbReference type="AlphaFoldDB" id="A0A8B6EW57"/>
<evidence type="ECO:0000259" key="2">
    <source>
        <dbReference type="PROSITE" id="PS50157"/>
    </source>
</evidence>
<gene>
    <name evidence="3" type="ORF">MGAL_10B075617</name>
</gene>
<comment type="caution">
    <text evidence="3">The sequence shown here is derived from an EMBL/GenBank/DDBJ whole genome shotgun (WGS) entry which is preliminary data.</text>
</comment>
<dbReference type="PROSITE" id="PS50157">
    <property type="entry name" value="ZINC_FINGER_C2H2_2"/>
    <property type="match status" value="2"/>
</dbReference>
<organism evidence="3 4">
    <name type="scientific">Mytilus galloprovincialis</name>
    <name type="common">Mediterranean mussel</name>
    <dbReference type="NCBI Taxonomy" id="29158"/>
    <lineage>
        <taxon>Eukaryota</taxon>
        <taxon>Metazoa</taxon>
        <taxon>Spiralia</taxon>
        <taxon>Lophotrochozoa</taxon>
        <taxon>Mollusca</taxon>
        <taxon>Bivalvia</taxon>
        <taxon>Autobranchia</taxon>
        <taxon>Pteriomorphia</taxon>
        <taxon>Mytilida</taxon>
        <taxon>Mytiloidea</taxon>
        <taxon>Mytilidae</taxon>
        <taxon>Mytilinae</taxon>
        <taxon>Mytilus</taxon>
    </lineage>
</organism>
<evidence type="ECO:0000313" key="3">
    <source>
        <dbReference type="EMBL" id="VDI39729.1"/>
    </source>
</evidence>
<keyword evidence="1" id="KW-0863">Zinc-finger</keyword>
<dbReference type="InterPro" id="IPR013087">
    <property type="entry name" value="Znf_C2H2_type"/>
</dbReference>